<protein>
    <recommendedName>
        <fullName evidence="1">Hedgehog/Intein (Hint) domain-containing protein</fullName>
    </recommendedName>
</protein>
<gene>
    <name evidence="2" type="ORF">PPNSA23_39600</name>
</gene>
<proteinExistence type="predicted"/>
<dbReference type="Proteomes" id="UP001628091">
    <property type="component" value="Unassembled WGS sequence"/>
</dbReference>
<keyword evidence="3" id="KW-1185">Reference proteome</keyword>
<evidence type="ECO:0000313" key="3">
    <source>
        <dbReference type="Proteomes" id="UP001628091"/>
    </source>
</evidence>
<dbReference type="InterPro" id="IPR028992">
    <property type="entry name" value="Hedgehog/Intein_dom"/>
</dbReference>
<accession>A0ABQ0H536</accession>
<organism evidence="2 3">
    <name type="scientific">Phyllobacterium phragmitis</name>
    <dbReference type="NCBI Taxonomy" id="2670329"/>
    <lineage>
        <taxon>Bacteria</taxon>
        <taxon>Pseudomonadati</taxon>
        <taxon>Pseudomonadota</taxon>
        <taxon>Alphaproteobacteria</taxon>
        <taxon>Hyphomicrobiales</taxon>
        <taxon>Phyllobacteriaceae</taxon>
        <taxon>Phyllobacterium</taxon>
    </lineage>
</organism>
<reference evidence="2 3" key="1">
    <citation type="submission" date="2024-10" db="EMBL/GenBank/DDBJ databases">
        <title>Isolation, draft genome sequencing and identification of Phyllobacterium sp. NSA23, isolated from leaf soil.</title>
        <authorList>
            <person name="Akita H."/>
        </authorList>
    </citation>
    <scope>NUCLEOTIDE SEQUENCE [LARGE SCALE GENOMIC DNA]</scope>
    <source>
        <strain evidence="2 3">NSA23</strain>
    </source>
</reference>
<dbReference type="Pfam" id="PF13403">
    <property type="entry name" value="Hint_2"/>
    <property type="match status" value="1"/>
</dbReference>
<sequence>MTPVRIARHALDGQTPRRDLYLSPNHALFIDGVLIRVKELVNGASIAPALPSDIETIEYFNIVLDAHEVVLAEGAPAETYLLDAGNYENFTNFAEFERLYSAKQWPVMTPFAPIAGYEGGRQHLKALLFLGASCLVPVRDSIQEAYERIAARAKECPAEA</sequence>
<comment type="caution">
    <text evidence="2">The sequence shown here is derived from an EMBL/GenBank/DDBJ whole genome shotgun (WGS) entry which is preliminary data.</text>
</comment>
<evidence type="ECO:0000259" key="1">
    <source>
        <dbReference type="Pfam" id="PF13403"/>
    </source>
</evidence>
<dbReference type="EMBL" id="BAAFZP010000002">
    <property type="protein sequence ID" value="GAB1584017.1"/>
    <property type="molecule type" value="Genomic_DNA"/>
</dbReference>
<name>A0ABQ0H536_9HYPH</name>
<evidence type="ECO:0000313" key="2">
    <source>
        <dbReference type="EMBL" id="GAB1584017.1"/>
    </source>
</evidence>
<feature type="domain" description="Hedgehog/Intein (Hint)" evidence="1">
    <location>
        <begin position="2"/>
        <end position="82"/>
    </location>
</feature>